<dbReference type="PANTHER" id="PTHR43734">
    <property type="entry name" value="PHYTOENE DESATURASE"/>
    <property type="match status" value="1"/>
</dbReference>
<dbReference type="Pfam" id="PF01593">
    <property type="entry name" value="Amino_oxidase"/>
    <property type="match status" value="1"/>
</dbReference>
<dbReference type="EMBL" id="JAPMOS010000008">
    <property type="protein sequence ID" value="KAJ4461379.1"/>
    <property type="molecule type" value="Genomic_DNA"/>
</dbReference>
<proteinExistence type="predicted"/>
<evidence type="ECO:0000313" key="3">
    <source>
        <dbReference type="Proteomes" id="UP001141327"/>
    </source>
</evidence>
<dbReference type="InterPro" id="IPR002937">
    <property type="entry name" value="Amino_oxidase"/>
</dbReference>
<feature type="domain" description="Amine oxidase" evidence="1">
    <location>
        <begin position="24"/>
        <end position="335"/>
    </location>
</feature>
<gene>
    <name evidence="2" type="ORF">PAPYR_2440</name>
</gene>
<organism evidence="2 3">
    <name type="scientific">Paratrimastix pyriformis</name>
    <dbReference type="NCBI Taxonomy" id="342808"/>
    <lineage>
        <taxon>Eukaryota</taxon>
        <taxon>Metamonada</taxon>
        <taxon>Preaxostyla</taxon>
        <taxon>Paratrimastigidae</taxon>
        <taxon>Paratrimastix</taxon>
    </lineage>
</organism>
<name>A0ABQ8UQD9_9EUKA</name>
<dbReference type="Proteomes" id="UP001141327">
    <property type="component" value="Unassembled WGS sequence"/>
</dbReference>
<reference evidence="2" key="1">
    <citation type="journal article" date="2022" name="bioRxiv">
        <title>Genomics of Preaxostyla Flagellates Illuminates Evolutionary Transitions and the Path Towards Mitochondrial Loss.</title>
        <authorList>
            <person name="Novak L.V.F."/>
            <person name="Treitli S.C."/>
            <person name="Pyrih J."/>
            <person name="Halakuc P."/>
            <person name="Pipaliya S.V."/>
            <person name="Vacek V."/>
            <person name="Brzon O."/>
            <person name="Soukal P."/>
            <person name="Eme L."/>
            <person name="Dacks J.B."/>
            <person name="Karnkowska A."/>
            <person name="Elias M."/>
            <person name="Hampl V."/>
        </authorList>
    </citation>
    <scope>NUCLEOTIDE SEQUENCE</scope>
    <source>
        <strain evidence="2">RCP-MX</strain>
    </source>
</reference>
<evidence type="ECO:0000259" key="1">
    <source>
        <dbReference type="Pfam" id="PF01593"/>
    </source>
</evidence>
<dbReference type="Gene3D" id="3.50.50.60">
    <property type="entry name" value="FAD/NAD(P)-binding domain"/>
    <property type="match status" value="2"/>
</dbReference>
<dbReference type="PANTHER" id="PTHR43734:SF4">
    <property type="entry name" value="AMINE OXIDASE DOMAIN-CONTAINING PROTEIN"/>
    <property type="match status" value="1"/>
</dbReference>
<comment type="caution">
    <text evidence="2">The sequence shown here is derived from an EMBL/GenBank/DDBJ whole genome shotgun (WGS) entry which is preliminary data.</text>
</comment>
<dbReference type="SUPFAM" id="SSF51905">
    <property type="entry name" value="FAD/NAD(P)-binding domain"/>
    <property type="match status" value="1"/>
</dbReference>
<protein>
    <submittedName>
        <fullName evidence="2">Phytoene desaturase</fullName>
    </submittedName>
</protein>
<evidence type="ECO:0000313" key="2">
    <source>
        <dbReference type="EMBL" id="KAJ4461379.1"/>
    </source>
</evidence>
<keyword evidence="3" id="KW-1185">Reference proteome</keyword>
<dbReference type="InterPro" id="IPR036188">
    <property type="entry name" value="FAD/NAD-bd_sf"/>
</dbReference>
<accession>A0ABQ8UQD9</accession>
<sequence>MPPSPDGAVPTQAKKRVVIVGAGIAGLATGIYSAMNGYDSVILEQSHSLGGICQGWRRKGYMCDGCCHWLVGSNAKPSVLGRFLRDVGLGSLHYIDPDEYVRYEVPGKPPVIFYSNLDRLSAHLKHVASLTATDPDHDYKVIDTMIGICRRFVGADIPVYEPTSAGEGIRFMRGFGPLNIYLFMKWSKVTMDDFASRFTSPVITAAFRYLWPPVFPVAHFLMTLAMMHRGSCGFPVGGAQAITNCLVARFRALSGRIELGSTVSDIQIEGSKVTGVSTKDGRVFQADHVVWGGDGRKLLFDLLKQRYMNSALRQLYNSALTFKGVCCVTIGLKNCTLSTASPPTPPYFDTPHARSAVGDYIALDPAPVFAGETIKQLQVHERGEESGLILPESGQFPAFSVAGPGVPHKATITVMYESAMSAWLGLTGDLQLAGEGGPASEEHAYARSPAYQAEKARLGRFCLEFCERRFGREAMGEVEMLDVATPLTYHRYTRNYNASSQGWVPTPQNWSQNVDRRVPGLPNLYMAGQWVMIAGGIPPAIMCANSVVKMICRTDKKQFVAKQGDTSGLLLSCCTAAARADVPSVFPAEASSPAIPVPIVSPPVPTPVPAL</sequence>